<name>A0ABT9VGE7_9BACI</name>
<dbReference type="Proteomes" id="UP001224359">
    <property type="component" value="Unassembled WGS sequence"/>
</dbReference>
<dbReference type="EMBL" id="JAUSTQ010000008">
    <property type="protein sequence ID" value="MDQ0160043.1"/>
    <property type="molecule type" value="Genomic_DNA"/>
</dbReference>
<protein>
    <submittedName>
        <fullName evidence="2">Membrane protein YkoI</fullName>
    </submittedName>
</protein>
<dbReference type="RefSeq" id="WP_306976984.1">
    <property type="nucleotide sequence ID" value="NZ_JAUSTQ010000008.1"/>
</dbReference>
<dbReference type="InterPro" id="IPR025711">
    <property type="entry name" value="PepSY"/>
</dbReference>
<feature type="domain" description="PepSY" evidence="1">
    <location>
        <begin position="121"/>
        <end position="173"/>
    </location>
</feature>
<reference evidence="2 3" key="1">
    <citation type="submission" date="2023-07" db="EMBL/GenBank/DDBJ databases">
        <title>Genomic Encyclopedia of Type Strains, Phase IV (KMG-IV): sequencing the most valuable type-strain genomes for metagenomic binning, comparative biology and taxonomic classification.</title>
        <authorList>
            <person name="Goeker M."/>
        </authorList>
    </citation>
    <scope>NUCLEOTIDE SEQUENCE [LARGE SCALE GENOMIC DNA]</scope>
    <source>
        <strain evidence="2 3">DSM 16460</strain>
    </source>
</reference>
<comment type="caution">
    <text evidence="2">The sequence shown here is derived from an EMBL/GenBank/DDBJ whole genome shotgun (WGS) entry which is preliminary data.</text>
</comment>
<gene>
    <name evidence="2" type="ORF">J2S77_002044</name>
</gene>
<organism evidence="2 3">
    <name type="scientific">Alkalibacillus salilacus</name>
    <dbReference type="NCBI Taxonomy" id="284582"/>
    <lineage>
        <taxon>Bacteria</taxon>
        <taxon>Bacillati</taxon>
        <taxon>Bacillota</taxon>
        <taxon>Bacilli</taxon>
        <taxon>Bacillales</taxon>
        <taxon>Bacillaceae</taxon>
        <taxon>Alkalibacillus</taxon>
    </lineage>
</organism>
<keyword evidence="3" id="KW-1185">Reference proteome</keyword>
<dbReference type="Pfam" id="PF03413">
    <property type="entry name" value="PepSY"/>
    <property type="match status" value="1"/>
</dbReference>
<evidence type="ECO:0000259" key="1">
    <source>
        <dbReference type="Pfam" id="PF03413"/>
    </source>
</evidence>
<proteinExistence type="predicted"/>
<dbReference type="Gene3D" id="3.10.450.40">
    <property type="match status" value="1"/>
</dbReference>
<accession>A0ABT9VGE7</accession>
<evidence type="ECO:0000313" key="2">
    <source>
        <dbReference type="EMBL" id="MDQ0160043.1"/>
    </source>
</evidence>
<evidence type="ECO:0000313" key="3">
    <source>
        <dbReference type="Proteomes" id="UP001224359"/>
    </source>
</evidence>
<sequence length="175" mass="19780">MRKTILYSTFAGTFMFGTIFGITNETQQSEADVAKAEDDQMNPALLSQSELQAIINQYMQGTIEEVTLNEHNEFEVTVNQDDETFDVLIDGRSGHVKNLYRREEQPFHSLTATGSAIEQLDAIELALETVNGEPKRVDLTKDHGTWVYQVLVRYDEKDFHVIVDAYTGVVLDVNS</sequence>